<name>A0A6J5G933_9BURK</name>
<gene>
    <name evidence="1" type="ORF">LMG28688_03889</name>
</gene>
<evidence type="ECO:0000313" key="2">
    <source>
        <dbReference type="Proteomes" id="UP000494119"/>
    </source>
</evidence>
<organism evidence="1 2">
    <name type="scientific">Paraburkholderia caffeinitolerans</name>
    <dbReference type="NCBI Taxonomy" id="1723730"/>
    <lineage>
        <taxon>Bacteria</taxon>
        <taxon>Pseudomonadati</taxon>
        <taxon>Pseudomonadota</taxon>
        <taxon>Betaproteobacteria</taxon>
        <taxon>Burkholderiales</taxon>
        <taxon>Burkholderiaceae</taxon>
        <taxon>Paraburkholderia</taxon>
    </lineage>
</organism>
<keyword evidence="2" id="KW-1185">Reference proteome</keyword>
<reference evidence="1 2" key="1">
    <citation type="submission" date="2020-04" db="EMBL/GenBank/DDBJ databases">
        <authorList>
            <person name="De Canck E."/>
        </authorList>
    </citation>
    <scope>NUCLEOTIDE SEQUENCE [LARGE SCALE GENOMIC DNA]</scope>
    <source>
        <strain evidence="1 2">LMG 28688</strain>
    </source>
</reference>
<dbReference type="EMBL" id="CADIKL010000019">
    <property type="protein sequence ID" value="CAB3794212.1"/>
    <property type="molecule type" value="Genomic_DNA"/>
</dbReference>
<sequence>MSHVFARFVAPREHTHVAPYFGLDTDPQRLFSNLQIRNLLDAPARRAAL</sequence>
<accession>A0A6J5G933</accession>
<proteinExistence type="predicted"/>
<dbReference type="AlphaFoldDB" id="A0A6J5G933"/>
<protein>
    <submittedName>
        <fullName evidence="1">Uncharacterized protein</fullName>
    </submittedName>
</protein>
<dbReference type="Proteomes" id="UP000494119">
    <property type="component" value="Unassembled WGS sequence"/>
</dbReference>
<evidence type="ECO:0000313" key="1">
    <source>
        <dbReference type="EMBL" id="CAB3794212.1"/>
    </source>
</evidence>